<keyword evidence="2" id="KW-0812">Transmembrane</keyword>
<name>D0L170_HALNC</name>
<feature type="region of interest" description="Disordered" evidence="1">
    <location>
        <begin position="77"/>
        <end position="97"/>
    </location>
</feature>
<evidence type="ECO:0000256" key="1">
    <source>
        <dbReference type="SAM" id="MobiDB-lite"/>
    </source>
</evidence>
<gene>
    <name evidence="3" type="ordered locus">Hneap_1615</name>
</gene>
<evidence type="ECO:0000256" key="2">
    <source>
        <dbReference type="SAM" id="Phobius"/>
    </source>
</evidence>
<dbReference type="EMBL" id="CP001801">
    <property type="protein sequence ID" value="ACX96443.1"/>
    <property type="molecule type" value="Genomic_DNA"/>
</dbReference>
<dbReference type="RefSeq" id="WP_012824477.1">
    <property type="nucleotide sequence ID" value="NC_013422.1"/>
</dbReference>
<evidence type="ECO:0000313" key="3">
    <source>
        <dbReference type="EMBL" id="ACX96443.1"/>
    </source>
</evidence>
<dbReference type="AlphaFoldDB" id="D0L170"/>
<organism evidence="3 4">
    <name type="scientific">Halothiobacillus neapolitanus (strain ATCC 23641 / DSM 15147 / CIP 104769 / NCIMB 8539 / c2)</name>
    <name type="common">Thiobacillus neapolitanus</name>
    <dbReference type="NCBI Taxonomy" id="555778"/>
    <lineage>
        <taxon>Bacteria</taxon>
        <taxon>Pseudomonadati</taxon>
        <taxon>Pseudomonadota</taxon>
        <taxon>Gammaproteobacteria</taxon>
        <taxon>Chromatiales</taxon>
        <taxon>Halothiobacillaceae</taxon>
        <taxon>Halothiobacillus</taxon>
    </lineage>
</organism>
<reference evidence="3 4" key="1">
    <citation type="submission" date="2009-10" db="EMBL/GenBank/DDBJ databases">
        <title>Complete sequence of Halothiobacillus neapolitanus c2.</title>
        <authorList>
            <consortium name="US DOE Joint Genome Institute"/>
            <person name="Lucas S."/>
            <person name="Copeland A."/>
            <person name="Lapidus A."/>
            <person name="Glavina del Rio T."/>
            <person name="Tice H."/>
            <person name="Bruce D."/>
            <person name="Goodwin L."/>
            <person name="Pitluck S."/>
            <person name="Davenport K."/>
            <person name="Brettin T."/>
            <person name="Detter J.C."/>
            <person name="Han C."/>
            <person name="Tapia R."/>
            <person name="Larimer F."/>
            <person name="Land M."/>
            <person name="Hauser L."/>
            <person name="Kyrpides N."/>
            <person name="Mikhailova N."/>
            <person name="Kerfeld C."/>
            <person name="Cannon G."/>
            <person name="Heinhort S."/>
        </authorList>
    </citation>
    <scope>NUCLEOTIDE SEQUENCE [LARGE SCALE GENOMIC DNA]</scope>
    <source>
        <strain evidence="4">ATCC 23641 / c2</strain>
    </source>
</reference>
<dbReference type="Proteomes" id="UP000009102">
    <property type="component" value="Chromosome"/>
</dbReference>
<sequence length="97" mass="10262">MLMSKKITVIVIALFGLGAIVAGGYYFFVIQPENAANTFKAFDVTPMDNRAAPQAGSEPESGTNTFKAFTVTPMDTRSAPQVGVFPSKSQSSQAAQP</sequence>
<proteinExistence type="predicted"/>
<evidence type="ECO:0000313" key="4">
    <source>
        <dbReference type="Proteomes" id="UP000009102"/>
    </source>
</evidence>
<dbReference type="KEGG" id="hna:Hneap_1615"/>
<feature type="transmembrane region" description="Helical" evidence="2">
    <location>
        <begin position="7"/>
        <end position="28"/>
    </location>
</feature>
<keyword evidence="4" id="KW-1185">Reference proteome</keyword>
<dbReference type="STRING" id="555778.Hneap_1615"/>
<dbReference type="HOGENOM" id="CLU_2342857_0_0_6"/>
<keyword evidence="2" id="KW-1133">Transmembrane helix</keyword>
<accession>D0L170</accession>
<keyword evidence="2" id="KW-0472">Membrane</keyword>
<protein>
    <submittedName>
        <fullName evidence="3">Uncharacterized protein</fullName>
    </submittedName>
</protein>